<dbReference type="Gene3D" id="3.90.550.10">
    <property type="entry name" value="Spore Coat Polysaccharide Biosynthesis Protein SpsA, Chain A"/>
    <property type="match status" value="1"/>
</dbReference>
<dbReference type="InterPro" id="IPR029044">
    <property type="entry name" value="Nucleotide-diphossugar_trans"/>
</dbReference>
<evidence type="ECO:0000313" key="3">
    <source>
        <dbReference type="Proteomes" id="UP001484535"/>
    </source>
</evidence>
<comment type="caution">
    <text evidence="2">The sequence shown here is derived from an EMBL/GenBank/DDBJ whole genome shotgun (WGS) entry which is preliminary data.</text>
</comment>
<dbReference type="EC" id="2.4.-.-" evidence="2"/>
<dbReference type="InterPro" id="IPR001173">
    <property type="entry name" value="Glyco_trans_2-like"/>
</dbReference>
<dbReference type="PANTHER" id="PTHR22916">
    <property type="entry name" value="GLYCOSYLTRANSFERASE"/>
    <property type="match status" value="1"/>
</dbReference>
<protein>
    <submittedName>
        <fullName evidence="2">Glycosyltransferase family 2 protein</fullName>
        <ecNumber evidence="2">2.4.-.-</ecNumber>
    </submittedName>
</protein>
<dbReference type="Proteomes" id="UP001484535">
    <property type="component" value="Unassembled WGS sequence"/>
</dbReference>
<dbReference type="EMBL" id="JBDLBR010000004">
    <property type="protein sequence ID" value="MEN7538030.1"/>
    <property type="molecule type" value="Genomic_DNA"/>
</dbReference>
<accession>A0ABV0CZE4</accession>
<dbReference type="CDD" id="cd00761">
    <property type="entry name" value="Glyco_tranf_GTA_type"/>
    <property type="match status" value="1"/>
</dbReference>
<sequence>MTVTTESLAQPDVSVAIACFNAMPYLAEAIDSALQQRGVTVEVLIVDDHGSDGSFAYAKSRAAADARIRVFQTPENLGPGGARNIAIENMRGRWYAVLDSDDVFEPDRLAAMIALGERHQADMVADDLAIFGENLPTSRFLEGTGLLDSGIITLDTYFRYSVMFGKEPNPGFLKPIIRRSTLESGKHRYQPGLRIGEDDELIVQLLLSGADYRLLPKAGYRYRKHENSISHRLSLANVQRILASERELRGALERRGRLTSAYLRRYRSIEQAVAFTEAVEALKQRRVFPAIAAIVRNPAAARHFGMPLSALAGRWRRRLAAGSRS</sequence>
<dbReference type="Pfam" id="PF00535">
    <property type="entry name" value="Glycos_transf_2"/>
    <property type="match status" value="1"/>
</dbReference>
<organism evidence="2 3">
    <name type="scientific">Aurantiacibacter flavus</name>
    <dbReference type="NCBI Taxonomy" id="3145232"/>
    <lineage>
        <taxon>Bacteria</taxon>
        <taxon>Pseudomonadati</taxon>
        <taxon>Pseudomonadota</taxon>
        <taxon>Alphaproteobacteria</taxon>
        <taxon>Sphingomonadales</taxon>
        <taxon>Erythrobacteraceae</taxon>
        <taxon>Aurantiacibacter</taxon>
    </lineage>
</organism>
<evidence type="ECO:0000259" key="1">
    <source>
        <dbReference type="Pfam" id="PF00535"/>
    </source>
</evidence>
<gene>
    <name evidence="2" type="ORF">ABDJ38_12680</name>
</gene>
<proteinExistence type="predicted"/>
<name>A0ABV0CZE4_9SPHN</name>
<reference evidence="2 3" key="1">
    <citation type="submission" date="2024-05" db="EMBL/GenBank/DDBJ databases">
        <authorList>
            <person name="Park S."/>
        </authorList>
    </citation>
    <scope>NUCLEOTIDE SEQUENCE [LARGE SCALE GENOMIC DNA]</scope>
    <source>
        <strain evidence="2 3">DGU5</strain>
    </source>
</reference>
<evidence type="ECO:0000313" key="2">
    <source>
        <dbReference type="EMBL" id="MEN7538030.1"/>
    </source>
</evidence>
<dbReference type="GO" id="GO:0016757">
    <property type="term" value="F:glycosyltransferase activity"/>
    <property type="evidence" value="ECO:0007669"/>
    <property type="project" value="UniProtKB-KW"/>
</dbReference>
<dbReference type="PANTHER" id="PTHR22916:SF3">
    <property type="entry name" value="UDP-GLCNAC:BETAGAL BETA-1,3-N-ACETYLGLUCOSAMINYLTRANSFERASE-LIKE PROTEIN 1"/>
    <property type="match status" value="1"/>
</dbReference>
<keyword evidence="2" id="KW-0808">Transferase</keyword>
<feature type="domain" description="Glycosyltransferase 2-like" evidence="1">
    <location>
        <begin position="14"/>
        <end position="134"/>
    </location>
</feature>
<dbReference type="RefSeq" id="WP_346785486.1">
    <property type="nucleotide sequence ID" value="NZ_JBDLBR010000004.1"/>
</dbReference>
<keyword evidence="2" id="KW-0328">Glycosyltransferase</keyword>
<keyword evidence="3" id="KW-1185">Reference proteome</keyword>
<dbReference type="SUPFAM" id="SSF53448">
    <property type="entry name" value="Nucleotide-diphospho-sugar transferases"/>
    <property type="match status" value="1"/>
</dbReference>